<keyword evidence="4" id="KW-1185">Reference proteome</keyword>
<dbReference type="Pfam" id="PF26647">
    <property type="entry name" value="zf_Tbcl_3"/>
    <property type="match status" value="1"/>
</dbReference>
<evidence type="ECO:0000313" key="4">
    <source>
        <dbReference type="Proteomes" id="UP000799429"/>
    </source>
</evidence>
<name>A0A9P4VLR9_9PEZI</name>
<dbReference type="OrthoDB" id="5600002at2759"/>
<reference evidence="3" key="1">
    <citation type="journal article" date="2020" name="Stud. Mycol.">
        <title>101 Dothideomycetes genomes: a test case for predicting lifestyles and emergence of pathogens.</title>
        <authorList>
            <person name="Haridas S."/>
            <person name="Albert R."/>
            <person name="Binder M."/>
            <person name="Bloem J."/>
            <person name="Labutti K."/>
            <person name="Salamov A."/>
            <person name="Andreopoulos B."/>
            <person name="Baker S."/>
            <person name="Barry K."/>
            <person name="Bills G."/>
            <person name="Bluhm B."/>
            <person name="Cannon C."/>
            <person name="Castanera R."/>
            <person name="Culley D."/>
            <person name="Daum C."/>
            <person name="Ezra D."/>
            <person name="Gonzalez J."/>
            <person name="Henrissat B."/>
            <person name="Kuo A."/>
            <person name="Liang C."/>
            <person name="Lipzen A."/>
            <person name="Lutzoni F."/>
            <person name="Magnuson J."/>
            <person name="Mondo S."/>
            <person name="Nolan M."/>
            <person name="Ohm R."/>
            <person name="Pangilinan J."/>
            <person name="Park H.-J."/>
            <person name="Ramirez L."/>
            <person name="Alfaro M."/>
            <person name="Sun H."/>
            <person name="Tritt A."/>
            <person name="Yoshinaga Y."/>
            <person name="Zwiers L.-H."/>
            <person name="Turgeon B."/>
            <person name="Goodwin S."/>
            <person name="Spatafora J."/>
            <person name="Crous P."/>
            <person name="Grigoriev I."/>
        </authorList>
    </citation>
    <scope>NUCLEOTIDE SEQUENCE</scope>
    <source>
        <strain evidence="3">CBS 101060</strain>
    </source>
</reference>
<dbReference type="InterPro" id="IPR058251">
    <property type="entry name" value="zf_Tbcl_3"/>
</dbReference>
<dbReference type="InterPro" id="IPR058252">
    <property type="entry name" value="zf_Tbcl_4"/>
</dbReference>
<accession>A0A9P4VLR9</accession>
<evidence type="ECO:0000313" key="3">
    <source>
        <dbReference type="EMBL" id="KAF2837836.1"/>
    </source>
</evidence>
<evidence type="ECO:0008006" key="5">
    <source>
        <dbReference type="Google" id="ProtNLM"/>
    </source>
</evidence>
<feature type="domain" description="Probable treble clef zinc finger" evidence="1">
    <location>
        <begin position="19"/>
        <end position="59"/>
    </location>
</feature>
<evidence type="ECO:0000259" key="2">
    <source>
        <dbReference type="Pfam" id="PF26648"/>
    </source>
</evidence>
<feature type="domain" description="Probable treble clef zinc finger fungi" evidence="2">
    <location>
        <begin position="62"/>
        <end position="96"/>
    </location>
</feature>
<gene>
    <name evidence="3" type="ORF">M501DRAFT_936896</name>
</gene>
<evidence type="ECO:0000259" key="1">
    <source>
        <dbReference type="Pfam" id="PF26647"/>
    </source>
</evidence>
<dbReference type="Pfam" id="PF26648">
    <property type="entry name" value="zf_Tbcl_4"/>
    <property type="match status" value="1"/>
</dbReference>
<feature type="non-terminal residue" evidence="3">
    <location>
        <position position="466"/>
    </location>
</feature>
<organism evidence="3 4">
    <name type="scientific">Patellaria atrata CBS 101060</name>
    <dbReference type="NCBI Taxonomy" id="1346257"/>
    <lineage>
        <taxon>Eukaryota</taxon>
        <taxon>Fungi</taxon>
        <taxon>Dikarya</taxon>
        <taxon>Ascomycota</taxon>
        <taxon>Pezizomycotina</taxon>
        <taxon>Dothideomycetes</taxon>
        <taxon>Dothideomycetes incertae sedis</taxon>
        <taxon>Patellariales</taxon>
        <taxon>Patellariaceae</taxon>
        <taxon>Patellaria</taxon>
    </lineage>
</organism>
<dbReference type="EMBL" id="MU006098">
    <property type="protein sequence ID" value="KAF2837836.1"/>
    <property type="molecule type" value="Genomic_DNA"/>
</dbReference>
<proteinExistence type="predicted"/>
<dbReference type="PANTHER" id="PTHR38790">
    <property type="entry name" value="2EXR DOMAIN-CONTAINING PROTEIN-RELATED"/>
    <property type="match status" value="1"/>
</dbReference>
<comment type="caution">
    <text evidence="3">The sequence shown here is derived from an EMBL/GenBank/DDBJ whole genome shotgun (WGS) entry which is preliminary data.</text>
</comment>
<protein>
    <recommendedName>
        <fullName evidence="5">F-box domain-containing protein</fullName>
    </recommendedName>
</protein>
<dbReference type="AlphaFoldDB" id="A0A9P4VLR9"/>
<sequence length="466" mass="54513">MSSFSQFPGPLQNIIERPSETQCNGTIKRTTKRCLSMAMKQWNPDVFLPMCRAHQRNKIPSSRCGFLMTDNKTCNRLMQRIPLPYFQLCPDHISHPDNPCYLLKLPIEIRFEVYRYFLPELPIHSIGYSTVSPDYRNLLHVNRQVYLEAKDLLYSTTTFVIDVRTHGIFMCGRAIYEPLPVDIHRLRNNSLPMKPKNDIFIRNFDFNSVKNYNINIVLESNMDPNHRPLVSGPQFRPAWLWDEEVEVYDIRDSLDPVIHYLKRSRGLNRLNVKLDIDTGFNWEQQQLITNAKILLEPFLKLRQVGHPCLRDIGRVSISSPARYQSKTTVFAPRINYGTNYMPRCVVPYIPSTAIEDITWQNYQQDWEKCLQSNTPTPARSPMYRMFMEMKKFYKELTGSLTGLSKGGRDDWLHRARVAREQDDLQGFYDVRKEMVDTWQLYLEGEEAKKNILTNALSKMLDGDPAP</sequence>
<dbReference type="Proteomes" id="UP000799429">
    <property type="component" value="Unassembled WGS sequence"/>
</dbReference>